<feature type="repeat" description="PPR" evidence="3">
    <location>
        <begin position="828"/>
        <end position="862"/>
    </location>
</feature>
<feature type="repeat" description="PPR" evidence="3">
    <location>
        <begin position="408"/>
        <end position="442"/>
    </location>
</feature>
<keyword evidence="2" id="KW-0677">Repeat</keyword>
<dbReference type="AlphaFoldDB" id="A0AAW1QIV7"/>
<name>A0AAW1QIV7_9CHLO</name>
<dbReference type="PANTHER" id="PTHR47447">
    <property type="entry name" value="OS03G0856100 PROTEIN"/>
    <property type="match status" value="1"/>
</dbReference>
<dbReference type="Proteomes" id="UP001438707">
    <property type="component" value="Unassembled WGS sequence"/>
</dbReference>
<evidence type="ECO:0000313" key="6">
    <source>
        <dbReference type="Proteomes" id="UP001438707"/>
    </source>
</evidence>
<dbReference type="InterPro" id="IPR011990">
    <property type="entry name" value="TPR-like_helical_dom_sf"/>
</dbReference>
<dbReference type="Gene3D" id="1.25.40.10">
    <property type="entry name" value="Tetratricopeptide repeat domain"/>
    <property type="match status" value="3"/>
</dbReference>
<proteinExistence type="inferred from homology"/>
<keyword evidence="6" id="KW-1185">Reference proteome</keyword>
<evidence type="ECO:0000256" key="2">
    <source>
        <dbReference type="ARBA" id="ARBA00022737"/>
    </source>
</evidence>
<evidence type="ECO:0000256" key="3">
    <source>
        <dbReference type="PROSITE-ProRule" id="PRU00708"/>
    </source>
</evidence>
<evidence type="ECO:0000313" key="5">
    <source>
        <dbReference type="EMBL" id="KAK9821203.1"/>
    </source>
</evidence>
<dbReference type="InterPro" id="IPR002885">
    <property type="entry name" value="PPR_rpt"/>
</dbReference>
<organism evidence="5 6">
    <name type="scientific">Apatococcus lobatus</name>
    <dbReference type="NCBI Taxonomy" id="904363"/>
    <lineage>
        <taxon>Eukaryota</taxon>
        <taxon>Viridiplantae</taxon>
        <taxon>Chlorophyta</taxon>
        <taxon>core chlorophytes</taxon>
        <taxon>Trebouxiophyceae</taxon>
        <taxon>Chlorellales</taxon>
        <taxon>Chlorellaceae</taxon>
        <taxon>Apatococcus</taxon>
    </lineage>
</organism>
<protein>
    <recommendedName>
        <fullName evidence="7">Pentatricopeptide repeat-containing protein, chloroplastic</fullName>
    </recommendedName>
</protein>
<dbReference type="PROSITE" id="PS51375">
    <property type="entry name" value="PPR"/>
    <property type="match status" value="2"/>
</dbReference>
<dbReference type="Pfam" id="PF01535">
    <property type="entry name" value="PPR"/>
    <property type="match status" value="2"/>
</dbReference>
<sequence length="1142" mass="126247">MQLVDSILLPQPWLQKSFPIHERGSCRSPAQLGVCSSPTRCRQGRTDRPPLASKSLSEASELKATAANQNPLDPGSIAPAVPSAGKLALLETRLDTLKAASQKKGVQDVFARMESRKKESNRDVQWSYLAGDGANNSPFTADYNWKEAPSTFTSHLTEQIMRMFKAYGGGNQSSEAAKQLAADLLWLLPPAGEPSSQQEALRTVERPHRGAAQQLQLGNARLSQWEVMLLLKLVAKSMGAATATSLHAFMEASGRGYDLLTLDTFNILLQAWASSPAPDENTTAFASCVKILDRMDRLEIVPDVRSYEFTISAASRDGDVASCHEVLQRALDAGVMPDAVLMGRVLFSHARCKDWHGAWATFRWMYAIGVKPVSFSFKPLLSSLAQHDRAEEIEQVLEIMETEGVELDDDICRVLLSVYSRAGRTGKALEVMEVMKKLGLRVDLSFATWLTSTMLQASGVYVSRYSSAKDHEGVLSVWKGLRTLDLISVNIDSRVAARQGMSLVRWATSLMCVLGSANEHEEVWTLFEWFKGSRLADERLLHNAMVNMAGSSNVERMQELRQLMINTEGAGALQYHGWLHWPVIAAAYKARLADLMWQEVDFAFRSFSHVPRRAAGFLSELLHHIDPADERLAEELMSQSQRWGVVANWHIATALLDIYVANGNPEKSLSFLKRTTDMAVKKTQYPVLAQAYGLVAKMCCHNERQHAALCSLAAIVPSPKTTTSFKLARVACLAHHGKIEEGMAILEEMRQDYRDQREDVTLSNIVDRMGGWYLESARIYASWASMQLEQVGERPSQITCKVAQQRQGEGAIWDSLANVFEYELSKPPHEAYTVLLEACAREHKADVASELLQWANEDGIEPSTCDLLSLLVSQPARNQPYLARKILKVRSTRSKDQQQSITEAELLHAMHRCRSLPKPCWDDVVQEAAVWKAEGQSMRDMVLSGRPLLEEAAACLSILAPAAELQNSQGLLLAYLHFCADCGDWQSAVIMLRKHLLEAASGNTACEEAFETTFGILTRAGQWAAQVDLFKFGQEQGVLRPKPAGLELAGDLHLETLAPFTAYTTFLAWLSLLNGNCAAVSKIKESEAPFRIFTGDTITAQAAIAAFLQSQEPPLPLGMEDGAIAVSVAELAMWLEAISLPM</sequence>
<dbReference type="NCBIfam" id="TIGR00756">
    <property type="entry name" value="PPR"/>
    <property type="match status" value="1"/>
</dbReference>
<dbReference type="PANTHER" id="PTHR47447:SF17">
    <property type="entry name" value="OS12G0638900 PROTEIN"/>
    <property type="match status" value="1"/>
</dbReference>
<evidence type="ECO:0008006" key="7">
    <source>
        <dbReference type="Google" id="ProtNLM"/>
    </source>
</evidence>
<feature type="region of interest" description="Disordered" evidence="4">
    <location>
        <begin position="29"/>
        <end position="55"/>
    </location>
</feature>
<comment type="caution">
    <text evidence="5">The sequence shown here is derived from an EMBL/GenBank/DDBJ whole genome shotgun (WGS) entry which is preliminary data.</text>
</comment>
<evidence type="ECO:0000256" key="4">
    <source>
        <dbReference type="SAM" id="MobiDB-lite"/>
    </source>
</evidence>
<reference evidence="5 6" key="1">
    <citation type="journal article" date="2024" name="Nat. Commun.">
        <title>Phylogenomics reveals the evolutionary origins of lichenization in chlorophyte algae.</title>
        <authorList>
            <person name="Puginier C."/>
            <person name="Libourel C."/>
            <person name="Otte J."/>
            <person name="Skaloud P."/>
            <person name="Haon M."/>
            <person name="Grisel S."/>
            <person name="Petersen M."/>
            <person name="Berrin J.G."/>
            <person name="Delaux P.M."/>
            <person name="Dal Grande F."/>
            <person name="Keller J."/>
        </authorList>
    </citation>
    <scope>NUCLEOTIDE SEQUENCE [LARGE SCALE GENOMIC DNA]</scope>
    <source>
        <strain evidence="5 6">SAG 2145</strain>
    </source>
</reference>
<dbReference type="EMBL" id="JALJOS010000040">
    <property type="protein sequence ID" value="KAK9821203.1"/>
    <property type="molecule type" value="Genomic_DNA"/>
</dbReference>
<gene>
    <name evidence="5" type="ORF">WJX74_009857</name>
</gene>
<accession>A0AAW1QIV7</accession>
<comment type="similarity">
    <text evidence="1">Belongs to the PPR family. P subfamily.</text>
</comment>
<evidence type="ECO:0000256" key="1">
    <source>
        <dbReference type="ARBA" id="ARBA00007626"/>
    </source>
</evidence>